<protein>
    <submittedName>
        <fullName evidence="2">Uncharacterized protein</fullName>
    </submittedName>
</protein>
<evidence type="ECO:0000256" key="1">
    <source>
        <dbReference type="SAM" id="Phobius"/>
    </source>
</evidence>
<organism evidence="2 3">
    <name type="scientific">Tenacibaculum polynesiense</name>
    <dbReference type="NCBI Taxonomy" id="3137857"/>
    <lineage>
        <taxon>Bacteria</taxon>
        <taxon>Pseudomonadati</taxon>
        <taxon>Bacteroidota</taxon>
        <taxon>Flavobacteriia</taxon>
        <taxon>Flavobacteriales</taxon>
        <taxon>Flavobacteriaceae</taxon>
        <taxon>Tenacibaculum</taxon>
    </lineage>
</organism>
<feature type="transmembrane region" description="Helical" evidence="1">
    <location>
        <begin position="27"/>
        <end position="48"/>
    </location>
</feature>
<keyword evidence="1" id="KW-1133">Transmembrane helix</keyword>
<keyword evidence="1" id="KW-0472">Membrane</keyword>
<dbReference type="RefSeq" id="WP_348713965.1">
    <property type="nucleotide sequence ID" value="NZ_CAXJIO010000003.1"/>
</dbReference>
<gene>
    <name evidence="2" type="ORF">T190423A01A_120023</name>
</gene>
<dbReference type="EMBL" id="CAXJIO010000003">
    <property type="protein sequence ID" value="CAL2101236.1"/>
    <property type="molecule type" value="Genomic_DNA"/>
</dbReference>
<keyword evidence="3" id="KW-1185">Reference proteome</keyword>
<comment type="caution">
    <text evidence="2">The sequence shown here is derived from an EMBL/GenBank/DDBJ whole genome shotgun (WGS) entry which is preliminary data.</text>
</comment>
<proteinExistence type="predicted"/>
<name>A0ABM9P6T6_9FLAO</name>
<reference evidence="2 3" key="1">
    <citation type="submission" date="2024-05" db="EMBL/GenBank/DDBJ databases">
        <authorList>
            <person name="Duchaud E."/>
        </authorList>
    </citation>
    <scope>NUCLEOTIDE SEQUENCE [LARGE SCALE GENOMIC DNA]</scope>
    <source>
        <strain evidence="2">Ena-SAMPLE-TAB-13-05-2024-13:56:06:370-140308</strain>
    </source>
</reference>
<dbReference type="Proteomes" id="UP001497527">
    <property type="component" value="Unassembled WGS sequence"/>
</dbReference>
<accession>A0ABM9P6T6</accession>
<evidence type="ECO:0000313" key="2">
    <source>
        <dbReference type="EMBL" id="CAL2101236.1"/>
    </source>
</evidence>
<sequence>MTEKIGNFLWKNNFSTFSLSHQRDKSAYFHTILLAIKIAMILAVFIFFKVYNFSDLFEFILFAFFAFLLFIFISQLVGIYIKPTHNILKYNRSKNLFSIKVNYFKTTTIKVHEIDSLIIDQIKELVSGGNGGHAKVYRYMAIVYCKDIYGNKHEMFIVNPSGIIQKHEDETIYELNQVSTNICNKIGFILNLTTTIHPI</sequence>
<feature type="transmembrane region" description="Helical" evidence="1">
    <location>
        <begin position="60"/>
        <end position="81"/>
    </location>
</feature>
<evidence type="ECO:0000313" key="3">
    <source>
        <dbReference type="Proteomes" id="UP001497527"/>
    </source>
</evidence>
<keyword evidence="1" id="KW-0812">Transmembrane</keyword>